<keyword evidence="2" id="KW-1185">Reference proteome</keyword>
<proteinExistence type="predicted"/>
<organism evidence="1 2">
    <name type="scientific">Plakobranchus ocellatus</name>
    <dbReference type="NCBI Taxonomy" id="259542"/>
    <lineage>
        <taxon>Eukaryota</taxon>
        <taxon>Metazoa</taxon>
        <taxon>Spiralia</taxon>
        <taxon>Lophotrochozoa</taxon>
        <taxon>Mollusca</taxon>
        <taxon>Gastropoda</taxon>
        <taxon>Heterobranchia</taxon>
        <taxon>Euthyneura</taxon>
        <taxon>Panpulmonata</taxon>
        <taxon>Sacoglossa</taxon>
        <taxon>Placobranchoidea</taxon>
        <taxon>Plakobranchidae</taxon>
        <taxon>Plakobranchus</taxon>
    </lineage>
</organism>
<dbReference type="AlphaFoldDB" id="A0AAV4C401"/>
<dbReference type="EMBL" id="BLXT01005898">
    <property type="protein sequence ID" value="GFO27274.1"/>
    <property type="molecule type" value="Genomic_DNA"/>
</dbReference>
<comment type="caution">
    <text evidence="1">The sequence shown here is derived from an EMBL/GenBank/DDBJ whole genome shotgun (WGS) entry which is preliminary data.</text>
</comment>
<gene>
    <name evidence="1" type="ORF">PoB_005377900</name>
</gene>
<sequence>MFAPAFAACPDERYKATMIGLCNKHKLHIDLLDHYACQRGKVISAKSSRPIFSQFSCNVVDEDDKVGGEDYQTFWPPAFCDDQSPAALYLRLIKRGMKHIV</sequence>
<dbReference type="Proteomes" id="UP000735302">
    <property type="component" value="Unassembled WGS sequence"/>
</dbReference>
<reference evidence="1 2" key="1">
    <citation type="journal article" date="2021" name="Elife">
        <title>Chloroplast acquisition without the gene transfer in kleptoplastic sea slugs, Plakobranchus ocellatus.</title>
        <authorList>
            <person name="Maeda T."/>
            <person name="Takahashi S."/>
            <person name="Yoshida T."/>
            <person name="Shimamura S."/>
            <person name="Takaki Y."/>
            <person name="Nagai Y."/>
            <person name="Toyoda A."/>
            <person name="Suzuki Y."/>
            <person name="Arimoto A."/>
            <person name="Ishii H."/>
            <person name="Satoh N."/>
            <person name="Nishiyama T."/>
            <person name="Hasebe M."/>
            <person name="Maruyama T."/>
            <person name="Minagawa J."/>
            <person name="Obokata J."/>
            <person name="Shigenobu S."/>
        </authorList>
    </citation>
    <scope>NUCLEOTIDE SEQUENCE [LARGE SCALE GENOMIC DNA]</scope>
</reference>
<evidence type="ECO:0000313" key="1">
    <source>
        <dbReference type="EMBL" id="GFO27274.1"/>
    </source>
</evidence>
<accession>A0AAV4C401</accession>
<protein>
    <submittedName>
        <fullName evidence="1">Uncharacterized protein</fullName>
    </submittedName>
</protein>
<name>A0AAV4C401_9GAST</name>
<evidence type="ECO:0000313" key="2">
    <source>
        <dbReference type="Proteomes" id="UP000735302"/>
    </source>
</evidence>